<dbReference type="Pfam" id="PF16363">
    <property type="entry name" value="GDP_Man_Dehyd"/>
    <property type="match status" value="1"/>
</dbReference>
<evidence type="ECO:0000313" key="6">
    <source>
        <dbReference type="EMBL" id="CAB4557928.1"/>
    </source>
</evidence>
<feature type="domain" description="NAD(P)-binding" evidence="5">
    <location>
        <begin position="7"/>
        <end position="317"/>
    </location>
</feature>
<evidence type="ECO:0000256" key="2">
    <source>
        <dbReference type="ARBA" id="ARBA00009263"/>
    </source>
</evidence>
<dbReference type="PANTHER" id="PTHR43715">
    <property type="entry name" value="GDP-MANNOSE 4,6-DEHYDRATASE"/>
    <property type="match status" value="1"/>
</dbReference>
<dbReference type="CDD" id="cd05260">
    <property type="entry name" value="GDP_MD_SDR_e"/>
    <property type="match status" value="1"/>
</dbReference>
<dbReference type="InterPro" id="IPR036291">
    <property type="entry name" value="NAD(P)-bd_dom_sf"/>
</dbReference>
<dbReference type="EC" id="4.2.1.47" evidence="3"/>
<organism evidence="6">
    <name type="scientific">freshwater metagenome</name>
    <dbReference type="NCBI Taxonomy" id="449393"/>
    <lineage>
        <taxon>unclassified sequences</taxon>
        <taxon>metagenomes</taxon>
        <taxon>ecological metagenomes</taxon>
    </lineage>
</organism>
<reference evidence="6" key="1">
    <citation type="submission" date="2020-05" db="EMBL/GenBank/DDBJ databases">
        <authorList>
            <person name="Chiriac C."/>
            <person name="Salcher M."/>
            <person name="Ghai R."/>
            <person name="Kavagutti S V."/>
        </authorList>
    </citation>
    <scope>NUCLEOTIDE SEQUENCE</scope>
</reference>
<dbReference type="Gene3D" id="3.90.25.10">
    <property type="entry name" value="UDP-galactose 4-epimerase, domain 1"/>
    <property type="match status" value="1"/>
</dbReference>
<dbReference type="AlphaFoldDB" id="A0A6J6D8K2"/>
<accession>A0A6J6D8K2</accession>
<keyword evidence="4" id="KW-0456">Lyase</keyword>
<dbReference type="InterPro" id="IPR016040">
    <property type="entry name" value="NAD(P)-bd_dom"/>
</dbReference>
<dbReference type="GO" id="GO:0008446">
    <property type="term" value="F:GDP-mannose 4,6-dehydratase activity"/>
    <property type="evidence" value="ECO:0007669"/>
    <property type="project" value="UniProtKB-EC"/>
</dbReference>
<dbReference type="Gene3D" id="3.40.50.720">
    <property type="entry name" value="NAD(P)-binding Rossmann-like Domain"/>
    <property type="match status" value="1"/>
</dbReference>
<dbReference type="GO" id="GO:0042351">
    <property type="term" value="P:'de novo' GDP-L-fucose biosynthetic process"/>
    <property type="evidence" value="ECO:0007669"/>
    <property type="project" value="TreeGrafter"/>
</dbReference>
<proteinExistence type="inferred from homology"/>
<dbReference type="PANTHER" id="PTHR43715:SF1">
    <property type="entry name" value="GDP-MANNOSE 4,6 DEHYDRATASE"/>
    <property type="match status" value="1"/>
</dbReference>
<evidence type="ECO:0000256" key="1">
    <source>
        <dbReference type="ARBA" id="ARBA00001937"/>
    </source>
</evidence>
<sequence>MSFRRALITGVAGQDGTYLAQLLLSKGYEVHGIVREAGHPSNSMLAHIAQLSSTAGARLHQHVGDIRNTQWMAQLLEQIMPNEVYNLAAQSNVATSFAEPDVTHEINYVAVNSLLESVRRLVPHARFFQSSSSEMFGLTPPPQSEESAFLPQSPYALAKAGAHVLVREAREEGNLFAVNGISFNHESPRRSTAFVTRKIAHGVACIVRGEAEHIELGNLEAIRDWGYAPEYVEGMWRSLQHDEPHDYVFASGRGHTVREFVQFACDSVGLDWRERITHDEAFDRPHDVKATIGDATKAKAVLGWSATTTAAELARIMVEADIERGSRHVSFLDMPRLAAWG</sequence>
<dbReference type="SUPFAM" id="SSF51735">
    <property type="entry name" value="NAD(P)-binding Rossmann-fold domains"/>
    <property type="match status" value="1"/>
</dbReference>
<gene>
    <name evidence="6" type="ORF">UFOPK1591_00516</name>
</gene>
<protein>
    <recommendedName>
        <fullName evidence="3">GDP-mannose 4,6-dehydratase</fullName>
        <ecNumber evidence="3">4.2.1.47</ecNumber>
    </recommendedName>
</protein>
<evidence type="ECO:0000259" key="5">
    <source>
        <dbReference type="Pfam" id="PF16363"/>
    </source>
</evidence>
<dbReference type="EMBL" id="CAEZTD010000027">
    <property type="protein sequence ID" value="CAB4557928.1"/>
    <property type="molecule type" value="Genomic_DNA"/>
</dbReference>
<name>A0A6J6D8K2_9ZZZZ</name>
<dbReference type="InterPro" id="IPR006368">
    <property type="entry name" value="GDP_Man_deHydtase"/>
</dbReference>
<comment type="similarity">
    <text evidence="2">Belongs to the NAD(P)-dependent epimerase/dehydratase family. GDP-mannose 4,6-dehydratase subfamily.</text>
</comment>
<evidence type="ECO:0000256" key="3">
    <source>
        <dbReference type="ARBA" id="ARBA00011989"/>
    </source>
</evidence>
<evidence type="ECO:0000256" key="4">
    <source>
        <dbReference type="ARBA" id="ARBA00023239"/>
    </source>
</evidence>
<dbReference type="FunFam" id="3.40.50.720:FF:000924">
    <property type="entry name" value="GDP-mannose 4,6 dehydratase"/>
    <property type="match status" value="1"/>
</dbReference>
<comment type="cofactor">
    <cofactor evidence="1">
        <name>NADP(+)</name>
        <dbReference type="ChEBI" id="CHEBI:58349"/>
    </cofactor>
</comment>